<sequence>MPANYLHGVETQRVDRSPRAVNIVKSAVIALICTAPMGPVNTPTLLLNDKDGAAFGPDLAGFSCADALDAIYDQGDATVVVVNVLDPAIHKTTIATENSVVNASGQFKTAFPDVISLAVTASGGTPTYAVGTDYTVDMLTGRCQRTPASTIPANASLKLAYTYADPSKITAAEINGTIDAQGRRTGLKALADCYQLFGFAPKILIAPGYSTLATVSTELIAMADKLGGKALIDAPLGLTVAQAISSRGPVANSNFNTSNDAAMLCYPHVKVYDSVTDTVVLQPLSARAAGVMAAKDVEKGYWWSPSNTEINGIVGLERNLTAKIDDPQSEVNALNEVGIVTVFNSFGTGYRLWGNRTANFPSESGLSTFISVTRTQDIIDESIRYFTLQYIDRLQNQALVDAVVNSINQLINKLIGDGALLGGKCWYDVARNPETEFANGHLTFNYKLMPPPPFERGTFESELTSEYAASVK</sequence>
<evidence type="ECO:0000313" key="5">
    <source>
        <dbReference type="Proteomes" id="UP000504844"/>
    </source>
</evidence>
<evidence type="ECO:0000256" key="1">
    <source>
        <dbReference type="ARBA" id="ARBA00008005"/>
    </source>
</evidence>
<evidence type="ECO:0000313" key="4">
    <source>
        <dbReference type="EMBL" id="QKJ68028.1"/>
    </source>
</evidence>
<dbReference type="InterPro" id="IPR020287">
    <property type="entry name" value="Tail_sheath_C"/>
</dbReference>
<protein>
    <submittedName>
        <fullName evidence="4">Phage tail sheath subtilisin-like domain-containing protein</fullName>
    </submittedName>
</protein>
<dbReference type="RefSeq" id="WP_173534529.1">
    <property type="nucleotide sequence ID" value="NZ_CP054143.1"/>
</dbReference>
<name>A0A6M8SVF1_9NEIS</name>
<keyword evidence="5" id="KW-1185">Reference proteome</keyword>
<dbReference type="AlphaFoldDB" id="A0A6M8SVF1"/>
<dbReference type="InterPro" id="IPR035089">
    <property type="entry name" value="Phage_sheath_subtilisin"/>
</dbReference>
<comment type="similarity">
    <text evidence="1">Belongs to the myoviridae tail sheath protein family.</text>
</comment>
<dbReference type="PANTHER" id="PTHR35861:SF1">
    <property type="entry name" value="PHAGE TAIL SHEATH PROTEIN"/>
    <property type="match status" value="1"/>
</dbReference>
<gene>
    <name evidence="4" type="ORF">HQN60_15590</name>
</gene>
<accession>A0A6M8SVF1</accession>
<evidence type="ECO:0000259" key="3">
    <source>
        <dbReference type="Pfam" id="PF17482"/>
    </source>
</evidence>
<dbReference type="Proteomes" id="UP000504844">
    <property type="component" value="Chromosome"/>
</dbReference>
<dbReference type="Gene3D" id="3.40.50.11780">
    <property type="match status" value="1"/>
</dbReference>
<dbReference type="KEGG" id="dee:HQN60_15590"/>
<reference evidence="4 5" key="1">
    <citation type="submission" date="2020-05" db="EMBL/GenBank/DDBJ databases">
        <title>Complete genome sequence of Deefgea sp. D17.</title>
        <authorList>
            <person name="Bae J.-W."/>
            <person name="Han J.E."/>
        </authorList>
    </citation>
    <scope>NUCLEOTIDE SEQUENCE [LARGE SCALE GENOMIC DNA]</scope>
    <source>
        <strain evidence="4 5">D17</strain>
    </source>
</reference>
<organism evidence="4 5">
    <name type="scientific">Deefgea piscis</name>
    <dbReference type="NCBI Taxonomy" id="2739061"/>
    <lineage>
        <taxon>Bacteria</taxon>
        <taxon>Pseudomonadati</taxon>
        <taxon>Pseudomonadota</taxon>
        <taxon>Betaproteobacteria</taxon>
        <taxon>Neisseriales</taxon>
        <taxon>Chitinibacteraceae</taxon>
        <taxon>Deefgea</taxon>
    </lineage>
</organism>
<dbReference type="Pfam" id="PF17482">
    <property type="entry name" value="Phage_sheath_1C"/>
    <property type="match status" value="1"/>
</dbReference>
<dbReference type="Pfam" id="PF04984">
    <property type="entry name" value="Phage_sheath_1"/>
    <property type="match status" value="1"/>
</dbReference>
<proteinExistence type="inferred from homology"/>
<evidence type="ECO:0000259" key="2">
    <source>
        <dbReference type="Pfam" id="PF04984"/>
    </source>
</evidence>
<dbReference type="EMBL" id="CP054143">
    <property type="protein sequence ID" value="QKJ68028.1"/>
    <property type="molecule type" value="Genomic_DNA"/>
</dbReference>
<dbReference type="InterPro" id="IPR052042">
    <property type="entry name" value="Tail_sheath_structural"/>
</dbReference>
<feature type="domain" description="Tail sheath protein subtilisin-like" evidence="2">
    <location>
        <begin position="183"/>
        <end position="358"/>
    </location>
</feature>
<dbReference type="PANTHER" id="PTHR35861">
    <property type="match status" value="1"/>
</dbReference>
<feature type="domain" description="Tail sheath protein C-terminal" evidence="3">
    <location>
        <begin position="369"/>
        <end position="463"/>
    </location>
</feature>